<evidence type="ECO:0000313" key="2">
    <source>
        <dbReference type="EMBL" id="SVD69458.1"/>
    </source>
</evidence>
<keyword evidence="1" id="KW-1133">Transmembrane helix</keyword>
<feature type="transmembrane region" description="Helical" evidence="1">
    <location>
        <begin position="34"/>
        <end position="58"/>
    </location>
</feature>
<evidence type="ECO:0000256" key="1">
    <source>
        <dbReference type="SAM" id="Phobius"/>
    </source>
</evidence>
<evidence type="ECO:0008006" key="3">
    <source>
        <dbReference type="Google" id="ProtNLM"/>
    </source>
</evidence>
<accession>A0A382XGJ4</accession>
<keyword evidence="1" id="KW-0812">Transmembrane</keyword>
<gene>
    <name evidence="2" type="ORF">METZ01_LOCUS422312</name>
</gene>
<name>A0A382XGJ4_9ZZZZ</name>
<feature type="non-terminal residue" evidence="2">
    <location>
        <position position="1"/>
    </location>
</feature>
<reference evidence="2" key="1">
    <citation type="submission" date="2018-05" db="EMBL/GenBank/DDBJ databases">
        <authorList>
            <person name="Lanie J.A."/>
            <person name="Ng W.-L."/>
            <person name="Kazmierczak K.M."/>
            <person name="Andrzejewski T.M."/>
            <person name="Davidsen T.M."/>
            <person name="Wayne K.J."/>
            <person name="Tettelin H."/>
            <person name="Glass J.I."/>
            <person name="Rusch D."/>
            <person name="Podicherti R."/>
            <person name="Tsui H.-C.T."/>
            <person name="Winkler M.E."/>
        </authorList>
    </citation>
    <scope>NUCLEOTIDE SEQUENCE</scope>
</reference>
<keyword evidence="1" id="KW-0472">Membrane</keyword>
<protein>
    <recommendedName>
        <fullName evidence="3">CDP-diacylglycerol--glycerol-3-phosphate 3-phosphatidyltransferase</fullName>
    </recommendedName>
</protein>
<dbReference type="EMBL" id="UINC01167128">
    <property type="protein sequence ID" value="SVD69458.1"/>
    <property type="molecule type" value="Genomic_DNA"/>
</dbReference>
<organism evidence="2">
    <name type="scientific">marine metagenome</name>
    <dbReference type="NCBI Taxonomy" id="408172"/>
    <lineage>
        <taxon>unclassified sequences</taxon>
        <taxon>metagenomes</taxon>
        <taxon>ecological metagenomes</taxon>
    </lineage>
</organism>
<sequence length="70" mass="7944">HKVSVIGYAKFKTVLQMVGLSCMLFRKPIFDIDIYFIGSICLLGSAVLTLWTMLVYLIKAWPIISKGDYL</sequence>
<dbReference type="AlphaFoldDB" id="A0A382XGJ4"/>
<proteinExistence type="predicted"/>